<dbReference type="HOGENOM" id="CLU_068841_0_0_9"/>
<sequence>METEHNVKLSASEIAQLWSSYMNSSMCHCLFTYFSKVVGDTQVQSILAKGLELTEKHLQKLTTIFHKEKFPVPQGFVVKDDVNTSAPKLFSDSFMLYFSYSMGAMALNFYAVAKTVSVRSDIDAYFSECILELSEFDSATKNLLLSKGLFIRSPYLNPSQEVSFVKDQKFMSGWFGDKRPLSAIEITHLFLNLQRNALGKAVMIGFSQVAQSKEVGKFMVRGKEIAFKHTEVFGSVLKDNDLPAPMSWDNEVTNSKIAPFSDKLMMFMTTALIGLSVGFYGTAMATSTRKDLSVHYVRLSAEIAKYAEDGATIMISNGWLEEPPLSEDRDKLANI</sequence>
<dbReference type="Proteomes" id="UP000031829">
    <property type="component" value="Chromosome"/>
</dbReference>
<evidence type="ECO:0000313" key="2">
    <source>
        <dbReference type="Proteomes" id="UP000031829"/>
    </source>
</evidence>
<dbReference type="GeneID" id="93642897"/>
<dbReference type="InterPro" id="IPR012347">
    <property type="entry name" value="Ferritin-like"/>
</dbReference>
<proteinExistence type="predicted"/>
<reference evidence="1 2" key="1">
    <citation type="journal article" date="2015" name="Genome Announc.">
        <title>Complete genome sequences for 35 biothreat assay-relevant bacillus species.</title>
        <authorList>
            <person name="Johnson S.L."/>
            <person name="Daligault H.E."/>
            <person name="Davenport K.W."/>
            <person name="Jaissle J."/>
            <person name="Frey K.G."/>
            <person name="Ladner J.T."/>
            <person name="Broomall S.M."/>
            <person name="Bishop-Lilly K.A."/>
            <person name="Bruce D.C."/>
            <person name="Gibbons H.S."/>
            <person name="Coyne S.R."/>
            <person name="Lo C.C."/>
            <person name="Meincke L."/>
            <person name="Munk A.C."/>
            <person name="Koroleva G.I."/>
            <person name="Rosenzweig C.N."/>
            <person name="Palacios G.F."/>
            <person name="Redden C.L."/>
            <person name="Minogue T.D."/>
            <person name="Chain P.S."/>
        </authorList>
    </citation>
    <scope>NUCLEOTIDE SEQUENCE [LARGE SCALE GENOMIC DNA]</scope>
    <source>
        <strain evidence="2">ATCC 14581 / DSM 32 / JCM 2506 / NBRC 15308 / NCIMB 9376 / NCTC 10342 / NRRL B-14308 / VKM B-512</strain>
    </source>
</reference>
<gene>
    <name evidence="1" type="ORF">BG04_4921</name>
</gene>
<dbReference type="EMBL" id="CP009920">
    <property type="protein sequence ID" value="AJI25248.1"/>
    <property type="molecule type" value="Genomic_DNA"/>
</dbReference>
<dbReference type="RefSeq" id="WP_034651771.1">
    <property type="nucleotide sequence ID" value="NZ_BCVB01000015.1"/>
</dbReference>
<evidence type="ECO:0008006" key="3">
    <source>
        <dbReference type="Google" id="ProtNLM"/>
    </source>
</evidence>
<dbReference type="Pfam" id="PF11553">
    <property type="entry name" value="DUF3231"/>
    <property type="match status" value="2"/>
</dbReference>
<organism evidence="1 2">
    <name type="scientific">Priestia megaterium (strain ATCC 14581 / DSM 32 / CCUG 1817 / JCM 2506 / NBRC 15308 / NCIMB 9376 / NCTC 10342 / NRRL B-14308 / VKM B-512 / Ford 19)</name>
    <name type="common">Bacillus megaterium</name>
    <dbReference type="NCBI Taxonomy" id="1348623"/>
    <lineage>
        <taxon>Bacteria</taxon>
        <taxon>Bacillati</taxon>
        <taxon>Bacillota</taxon>
        <taxon>Bacilli</taxon>
        <taxon>Bacillales</taxon>
        <taxon>Bacillaceae</taxon>
        <taxon>Priestia</taxon>
    </lineage>
</organism>
<dbReference type="InterPro" id="IPR021617">
    <property type="entry name" value="DUF3231"/>
</dbReference>
<name>A0A0B6AX17_PRIM2</name>
<dbReference type="AlphaFoldDB" id="A0A0B6AX17"/>
<protein>
    <recommendedName>
        <fullName evidence="3">DUF3231 family protein</fullName>
    </recommendedName>
</protein>
<evidence type="ECO:0000313" key="1">
    <source>
        <dbReference type="EMBL" id="AJI25248.1"/>
    </source>
</evidence>
<accession>A0A0B6AX17</accession>
<dbReference type="Gene3D" id="1.20.1260.10">
    <property type="match status" value="2"/>
</dbReference>
<dbReference type="KEGG" id="bmeg:BG04_4921"/>